<keyword evidence="1" id="KW-0732">Signal</keyword>
<accession>A0A3D8GS48</accession>
<dbReference type="OrthoDB" id="2879574at2"/>
<keyword evidence="3" id="KW-1185">Reference proteome</keyword>
<evidence type="ECO:0000256" key="1">
    <source>
        <dbReference type="SAM" id="SignalP"/>
    </source>
</evidence>
<gene>
    <name evidence="2" type="ORF">DRW41_10140</name>
</gene>
<proteinExistence type="predicted"/>
<dbReference type="Proteomes" id="UP000257144">
    <property type="component" value="Unassembled WGS sequence"/>
</dbReference>
<name>A0A3D8GS48_9BACI</name>
<feature type="signal peptide" evidence="1">
    <location>
        <begin position="1"/>
        <end position="19"/>
    </location>
</feature>
<dbReference type="EMBL" id="QNQT01000003">
    <property type="protein sequence ID" value="RDU37039.1"/>
    <property type="molecule type" value="Genomic_DNA"/>
</dbReference>
<organism evidence="2 3">
    <name type="scientific">Neobacillus piezotolerans</name>
    <dbReference type="NCBI Taxonomy" id="2259171"/>
    <lineage>
        <taxon>Bacteria</taxon>
        <taxon>Bacillati</taxon>
        <taxon>Bacillota</taxon>
        <taxon>Bacilli</taxon>
        <taxon>Bacillales</taxon>
        <taxon>Bacillaceae</taxon>
        <taxon>Neobacillus</taxon>
    </lineage>
</organism>
<sequence>MKKNLFLLALMLIAGSLLVSCSEPKIVEQEYDRVTLYKITADNKHEKIATLTDKKKIKELTDLINEGNRKNAPEIEFERGPDGMLLFEKNDEKLALGLFIDTGNILTEEFYINSKIDINEYFGTKQ</sequence>
<protein>
    <recommendedName>
        <fullName evidence="4">DUF4825 domain-containing protein</fullName>
    </recommendedName>
</protein>
<feature type="chain" id="PRO_5039121067" description="DUF4825 domain-containing protein" evidence="1">
    <location>
        <begin position="20"/>
        <end position="126"/>
    </location>
</feature>
<evidence type="ECO:0000313" key="3">
    <source>
        <dbReference type="Proteomes" id="UP000257144"/>
    </source>
</evidence>
<reference evidence="2 3" key="1">
    <citation type="submission" date="2018-07" db="EMBL/GenBank/DDBJ databases">
        <title>Bacillus sp. YLB-04 draft genome sequence.</title>
        <authorList>
            <person name="Yu L."/>
            <person name="Tang X."/>
        </authorList>
    </citation>
    <scope>NUCLEOTIDE SEQUENCE [LARGE SCALE GENOMIC DNA]</scope>
    <source>
        <strain evidence="2 3">YLB-04</strain>
    </source>
</reference>
<comment type="caution">
    <text evidence="2">The sequence shown here is derived from an EMBL/GenBank/DDBJ whole genome shotgun (WGS) entry which is preliminary data.</text>
</comment>
<evidence type="ECO:0000313" key="2">
    <source>
        <dbReference type="EMBL" id="RDU37039.1"/>
    </source>
</evidence>
<dbReference type="AlphaFoldDB" id="A0A3D8GS48"/>
<evidence type="ECO:0008006" key="4">
    <source>
        <dbReference type="Google" id="ProtNLM"/>
    </source>
</evidence>
<dbReference type="PROSITE" id="PS51257">
    <property type="entry name" value="PROKAR_LIPOPROTEIN"/>
    <property type="match status" value="1"/>
</dbReference>
<dbReference type="RefSeq" id="WP_115451867.1">
    <property type="nucleotide sequence ID" value="NZ_QNQT01000003.1"/>
</dbReference>